<gene>
    <name evidence="12" type="ORF">HPP92_017543</name>
</gene>
<keyword evidence="3 10" id="KW-0812">Transmembrane</keyword>
<name>A0A835UR47_VANPL</name>
<evidence type="ECO:0000256" key="3">
    <source>
        <dbReference type="ARBA" id="ARBA00022692"/>
    </source>
</evidence>
<organism evidence="12 13">
    <name type="scientific">Vanilla planifolia</name>
    <name type="common">Vanilla</name>
    <dbReference type="NCBI Taxonomy" id="51239"/>
    <lineage>
        <taxon>Eukaryota</taxon>
        <taxon>Viridiplantae</taxon>
        <taxon>Streptophyta</taxon>
        <taxon>Embryophyta</taxon>
        <taxon>Tracheophyta</taxon>
        <taxon>Spermatophyta</taxon>
        <taxon>Magnoliopsida</taxon>
        <taxon>Liliopsida</taxon>
        <taxon>Asparagales</taxon>
        <taxon>Orchidaceae</taxon>
        <taxon>Vanilloideae</taxon>
        <taxon>Vanilleae</taxon>
        <taxon>Vanilla</taxon>
    </lineage>
</organism>
<dbReference type="Gene3D" id="1.20.1250.20">
    <property type="entry name" value="MFS general substrate transporter like domains"/>
    <property type="match status" value="1"/>
</dbReference>
<feature type="domain" description="Major facilitator superfamily (MFS) profile" evidence="11">
    <location>
        <begin position="52"/>
        <end position="497"/>
    </location>
</feature>
<feature type="transmembrane region" description="Helical" evidence="10">
    <location>
        <begin position="416"/>
        <end position="434"/>
    </location>
</feature>
<feature type="transmembrane region" description="Helical" evidence="10">
    <location>
        <begin position="446"/>
        <end position="465"/>
    </location>
</feature>
<evidence type="ECO:0000256" key="1">
    <source>
        <dbReference type="ARBA" id="ARBA00004141"/>
    </source>
</evidence>
<keyword evidence="4" id="KW-0769">Symport</keyword>
<accession>A0A835UR47</accession>
<dbReference type="InterPro" id="IPR005828">
    <property type="entry name" value="MFS_sugar_transport-like"/>
</dbReference>
<proteinExistence type="inferred from homology"/>
<dbReference type="InterPro" id="IPR020846">
    <property type="entry name" value="MFS_dom"/>
</dbReference>
<dbReference type="GO" id="GO:0006817">
    <property type="term" value="P:phosphate ion transport"/>
    <property type="evidence" value="ECO:0007669"/>
    <property type="project" value="UniProtKB-KW"/>
</dbReference>
<comment type="similarity">
    <text evidence="8">Belongs to the major facilitator superfamily. Phosphate:H(+) symporter (TC 2.A.1.9) family.</text>
</comment>
<feature type="transmembrane region" description="Helical" evidence="10">
    <location>
        <begin position="123"/>
        <end position="143"/>
    </location>
</feature>
<comment type="caution">
    <text evidence="12">The sequence shown here is derived from an EMBL/GenBank/DDBJ whole genome shotgun (WGS) entry which is preliminary data.</text>
</comment>
<feature type="transmembrane region" description="Helical" evidence="10">
    <location>
        <begin position="213"/>
        <end position="232"/>
    </location>
</feature>
<reference evidence="12 13" key="1">
    <citation type="journal article" date="2020" name="Nat. Food">
        <title>A phased Vanilla planifolia genome enables genetic improvement of flavour and production.</title>
        <authorList>
            <person name="Hasing T."/>
            <person name="Tang H."/>
            <person name="Brym M."/>
            <person name="Khazi F."/>
            <person name="Huang T."/>
            <person name="Chambers A.H."/>
        </authorList>
    </citation>
    <scope>NUCLEOTIDE SEQUENCE [LARGE SCALE GENOMIC DNA]</scope>
    <source>
        <tissue evidence="12">Leaf</tissue>
    </source>
</reference>
<dbReference type="PROSITE" id="PS50850">
    <property type="entry name" value="MFS"/>
    <property type="match status" value="1"/>
</dbReference>
<keyword evidence="2" id="KW-0592">Phosphate transport</keyword>
<feature type="transmembrane region" description="Helical" evidence="10">
    <location>
        <begin position="244"/>
        <end position="263"/>
    </location>
</feature>
<comment type="subcellular location">
    <subcellularLocation>
        <location evidence="1">Membrane</location>
        <topology evidence="1">Multi-pass membrane protein</topology>
    </subcellularLocation>
</comment>
<dbReference type="GO" id="GO:0016020">
    <property type="term" value="C:membrane"/>
    <property type="evidence" value="ECO:0007669"/>
    <property type="project" value="UniProtKB-SubCell"/>
</dbReference>
<evidence type="ECO:0000313" key="13">
    <source>
        <dbReference type="Proteomes" id="UP000636800"/>
    </source>
</evidence>
<feature type="transmembrane region" description="Helical" evidence="10">
    <location>
        <begin position="471"/>
        <end position="492"/>
    </location>
</feature>
<keyword evidence="6 10" id="KW-0472">Membrane</keyword>
<dbReference type="Proteomes" id="UP000636800">
    <property type="component" value="Unassembled WGS sequence"/>
</dbReference>
<dbReference type="GO" id="GO:0015293">
    <property type="term" value="F:symporter activity"/>
    <property type="evidence" value="ECO:0007669"/>
    <property type="project" value="UniProtKB-KW"/>
</dbReference>
<dbReference type="InterPro" id="IPR036259">
    <property type="entry name" value="MFS_trans_sf"/>
</dbReference>
<dbReference type="SUPFAM" id="SSF103473">
    <property type="entry name" value="MFS general substrate transporter"/>
    <property type="match status" value="1"/>
</dbReference>
<dbReference type="AlphaFoldDB" id="A0A835UR47"/>
<evidence type="ECO:0000256" key="7">
    <source>
        <dbReference type="ARBA" id="ARBA00032043"/>
    </source>
</evidence>
<keyword evidence="5 10" id="KW-1133">Transmembrane helix</keyword>
<feature type="region of interest" description="Disordered" evidence="9">
    <location>
        <begin position="1"/>
        <end position="24"/>
    </location>
</feature>
<evidence type="ECO:0000256" key="8">
    <source>
        <dbReference type="ARBA" id="ARBA00044504"/>
    </source>
</evidence>
<evidence type="ECO:0000313" key="12">
    <source>
        <dbReference type="EMBL" id="KAG0470843.1"/>
    </source>
</evidence>
<dbReference type="EMBL" id="JADCNL010000008">
    <property type="protein sequence ID" value="KAG0470843.1"/>
    <property type="molecule type" value="Genomic_DNA"/>
</dbReference>
<evidence type="ECO:0000256" key="4">
    <source>
        <dbReference type="ARBA" id="ARBA00022847"/>
    </source>
</evidence>
<dbReference type="Pfam" id="PF00083">
    <property type="entry name" value="Sugar_tr"/>
    <property type="match status" value="1"/>
</dbReference>
<dbReference type="PANTHER" id="PTHR24064">
    <property type="entry name" value="SOLUTE CARRIER FAMILY 22 MEMBER"/>
    <property type="match status" value="1"/>
</dbReference>
<evidence type="ECO:0000256" key="2">
    <source>
        <dbReference type="ARBA" id="ARBA00022592"/>
    </source>
</evidence>
<feature type="compositionally biased region" description="Polar residues" evidence="9">
    <location>
        <begin position="10"/>
        <end position="24"/>
    </location>
</feature>
<keyword evidence="2" id="KW-0813">Transport</keyword>
<feature type="transmembrane region" description="Helical" evidence="10">
    <location>
        <begin position="389"/>
        <end position="410"/>
    </location>
</feature>
<keyword evidence="13" id="KW-1185">Reference proteome</keyword>
<evidence type="ECO:0000256" key="6">
    <source>
        <dbReference type="ARBA" id="ARBA00023136"/>
    </source>
</evidence>
<protein>
    <recommendedName>
        <fullName evidence="7">H(+)/Pi cotransporter</fullName>
    </recommendedName>
</protein>
<evidence type="ECO:0000256" key="10">
    <source>
        <dbReference type="SAM" id="Phobius"/>
    </source>
</evidence>
<evidence type="ECO:0000256" key="9">
    <source>
        <dbReference type="SAM" id="MobiDB-lite"/>
    </source>
</evidence>
<sequence length="519" mass="56106">MADAAPLLCSHNNGNNRSAHESLQSINRASGNSIDSAIERHLGDAGARHILRSLLAALPWMFDAQQSFISVFTDAPPPWHCTSPSCSPTFSTPCNLPPSSWSYSLPRCVSIVSEWSIHCASPALLALPTSAYFAGCLVGGFLLSTLADSRLGRKATLFLTSFAMSIFAALTAFSSNITVYAALRFACGFARSTVGTTAFVLSTELVSRRWRNTVSIFNFFCFTSGFLSLPAIAYLNRASSWRALYLWTSIPSIFCSILIYFFVQESPRWLLVKGRTEEAIKTLRKVSSSKEEVNFAELAEVAATAEEQSNDAFSAARIIWGTPWAFRRLAVVMVVCFGIGMVYYGMPLNLGNLDGNLYLSVTLNALAELPSSLASFVIVRGMNRRSSTVVLTSSSGICSLVCAAMIGGWPEMAAEVAAFIAACTAFDLILLYGLELFPTCVRNTAISAMRQVVVFGGAVAPLLVAEGRGKGFMTFVVFGLVILFTGLFACCLPETRSIGLTDTMEEEESRLKVAKEANP</sequence>
<feature type="transmembrane region" description="Helical" evidence="10">
    <location>
        <begin position="155"/>
        <end position="173"/>
    </location>
</feature>
<evidence type="ECO:0000259" key="11">
    <source>
        <dbReference type="PROSITE" id="PS50850"/>
    </source>
</evidence>
<evidence type="ECO:0000256" key="5">
    <source>
        <dbReference type="ARBA" id="ARBA00022989"/>
    </source>
</evidence>
<feature type="transmembrane region" description="Helical" evidence="10">
    <location>
        <begin position="357"/>
        <end position="377"/>
    </location>
</feature>
<feature type="transmembrane region" description="Helical" evidence="10">
    <location>
        <begin position="325"/>
        <end position="345"/>
    </location>
</feature>